<evidence type="ECO:0000313" key="11">
    <source>
        <dbReference type="Proteomes" id="UP001208570"/>
    </source>
</evidence>
<keyword evidence="5" id="KW-0653">Protein transport</keyword>
<name>A0AAD9JP50_9ANNE</name>
<keyword evidence="4" id="KW-0813">Transport</keyword>
<reference evidence="10" key="1">
    <citation type="journal article" date="2023" name="Mol. Biol. Evol.">
        <title>Third-Generation Sequencing Reveals the Adaptive Role of the Epigenome in Three Deep-Sea Polychaetes.</title>
        <authorList>
            <person name="Perez M."/>
            <person name="Aroh O."/>
            <person name="Sun Y."/>
            <person name="Lan Y."/>
            <person name="Juniper S.K."/>
            <person name="Young C.R."/>
            <person name="Angers B."/>
            <person name="Qian P.Y."/>
        </authorList>
    </citation>
    <scope>NUCLEOTIDE SEQUENCE</scope>
    <source>
        <strain evidence="10">P08H-3</strain>
    </source>
</reference>
<dbReference type="Pfam" id="PF10191">
    <property type="entry name" value="COG7"/>
    <property type="match status" value="1"/>
</dbReference>
<organism evidence="10 11">
    <name type="scientific">Paralvinella palmiformis</name>
    <dbReference type="NCBI Taxonomy" id="53620"/>
    <lineage>
        <taxon>Eukaryota</taxon>
        <taxon>Metazoa</taxon>
        <taxon>Spiralia</taxon>
        <taxon>Lophotrochozoa</taxon>
        <taxon>Annelida</taxon>
        <taxon>Polychaeta</taxon>
        <taxon>Sedentaria</taxon>
        <taxon>Canalipalpata</taxon>
        <taxon>Terebellida</taxon>
        <taxon>Terebelliformia</taxon>
        <taxon>Alvinellidae</taxon>
        <taxon>Paralvinella</taxon>
    </lineage>
</organism>
<comment type="subcellular location">
    <subcellularLocation>
        <location evidence="1">Golgi apparatus membrane</location>
        <topology evidence="1">Peripheral membrane protein</topology>
    </subcellularLocation>
</comment>
<dbReference type="PANTHER" id="PTHR21443">
    <property type="entry name" value="CONSERVED OLIGOMERIC GOLGI COMPLEX COMPONENT 7"/>
    <property type="match status" value="1"/>
</dbReference>
<dbReference type="AlphaFoldDB" id="A0AAD9JP50"/>
<comment type="caution">
    <text evidence="10">The sequence shown here is derived from an EMBL/GenBank/DDBJ whole genome shotgun (WGS) entry which is preliminary data.</text>
</comment>
<sequence>MDYSKFLDENFDVKDWVNAAFRQQKEGTNDQYATTLVMKLQMFIQEVNNVIEDSCQQAISNLPRVMRELEAVRQEAQLLQEQMKMVKHDIQKVEHDTALSMQTLLKLDAIKSRMMDASEALQEADNWTTLSANVDEVFDSGDVNKISEKLVGMQQSLSILTDVPDYTERCHFLETLKNKLEAMLSPQVVAAFSSHSLESAQRFVKIFDSIDRLPQLEKYYHRCHKGELLQKWRQIQSDNQNTSLKEWLSEFYDILLSLWHTQIQWCGQVFEDATPIVCELLTDTLLSVDPSLPVCIERHLQGVDYPLDILIDLKQMSERFAKSIENAIESQSKVDEPYTSIQRLAMAIYLPYRPYIQTYNELEEAILTAALLNIPLDHEDVMETVRLLGESVSKLFAAANESDQRCVQFTNGCGYINFTQALNNYFCDYLKEFRRVLVNIREKCQVESTSVDSDDWSMFQNSLRIIQTCGDLLCHVEEFDMSVVSSVIGTVGKYCPPVSPVHQQHSRGELRSNPFTDYKNLLLESKDDKKALEMLITSLEEGDNPSVLDLVHEEFCHLSAEIHRFAFDIVFKPLEGQLSQIPRMEVWTSESAGGAITTDLPVFSLSPQEYITKIGQYLMTLPQQLDPFTLDDNPALAVALKHSKLPYTAEQTDIPENMADLWLESVAMGTMHNYAEQILKIPELSQLASKQLATDIDYLTNVVEDLGLHPSEILSNILKLLQATGDSYSDVSENMPQRLTSALASMRKLCLD</sequence>
<feature type="coiled-coil region" evidence="9">
    <location>
        <begin position="62"/>
        <end position="96"/>
    </location>
</feature>
<evidence type="ECO:0000256" key="9">
    <source>
        <dbReference type="SAM" id="Coils"/>
    </source>
</evidence>
<dbReference type="GO" id="GO:0007030">
    <property type="term" value="P:Golgi organization"/>
    <property type="evidence" value="ECO:0007669"/>
    <property type="project" value="TreeGrafter"/>
</dbReference>
<evidence type="ECO:0000256" key="6">
    <source>
        <dbReference type="ARBA" id="ARBA00023034"/>
    </source>
</evidence>
<evidence type="ECO:0000256" key="1">
    <source>
        <dbReference type="ARBA" id="ARBA00004395"/>
    </source>
</evidence>
<evidence type="ECO:0000313" key="10">
    <source>
        <dbReference type="EMBL" id="KAK2156336.1"/>
    </source>
</evidence>
<evidence type="ECO:0000256" key="5">
    <source>
        <dbReference type="ARBA" id="ARBA00022927"/>
    </source>
</evidence>
<dbReference type="GO" id="GO:0006886">
    <property type="term" value="P:intracellular protein transport"/>
    <property type="evidence" value="ECO:0007669"/>
    <property type="project" value="InterPro"/>
</dbReference>
<evidence type="ECO:0000256" key="3">
    <source>
        <dbReference type="ARBA" id="ARBA00020984"/>
    </source>
</evidence>
<dbReference type="PANTHER" id="PTHR21443:SF0">
    <property type="entry name" value="CONSERVED OLIGOMERIC GOLGI COMPLEX SUBUNIT 7"/>
    <property type="match status" value="1"/>
</dbReference>
<dbReference type="GO" id="GO:0000139">
    <property type="term" value="C:Golgi membrane"/>
    <property type="evidence" value="ECO:0007669"/>
    <property type="project" value="UniProtKB-SubCell"/>
</dbReference>
<dbReference type="GO" id="GO:0017119">
    <property type="term" value="C:Golgi transport complex"/>
    <property type="evidence" value="ECO:0007669"/>
    <property type="project" value="InterPro"/>
</dbReference>
<dbReference type="GO" id="GO:0006890">
    <property type="term" value="P:retrograde vesicle-mediated transport, Golgi to endoplasmic reticulum"/>
    <property type="evidence" value="ECO:0007669"/>
    <property type="project" value="TreeGrafter"/>
</dbReference>
<gene>
    <name evidence="10" type="ORF">LSH36_216g06083</name>
</gene>
<protein>
    <recommendedName>
        <fullName evidence="3">Conserved oligomeric Golgi complex subunit 7</fullName>
    </recommendedName>
    <alternativeName>
        <fullName evidence="8">Component of oligomeric Golgi complex 7</fullName>
    </alternativeName>
</protein>
<keyword evidence="6" id="KW-0333">Golgi apparatus</keyword>
<keyword evidence="7" id="KW-0472">Membrane</keyword>
<dbReference type="InterPro" id="IPR019335">
    <property type="entry name" value="COG7"/>
</dbReference>
<dbReference type="EMBL" id="JAODUP010000216">
    <property type="protein sequence ID" value="KAK2156336.1"/>
    <property type="molecule type" value="Genomic_DNA"/>
</dbReference>
<evidence type="ECO:0000256" key="4">
    <source>
        <dbReference type="ARBA" id="ARBA00022448"/>
    </source>
</evidence>
<keyword evidence="9" id="KW-0175">Coiled coil</keyword>
<proteinExistence type="inferred from homology"/>
<dbReference type="Proteomes" id="UP001208570">
    <property type="component" value="Unassembled WGS sequence"/>
</dbReference>
<accession>A0AAD9JP50</accession>
<evidence type="ECO:0000256" key="2">
    <source>
        <dbReference type="ARBA" id="ARBA00005831"/>
    </source>
</evidence>
<comment type="similarity">
    <text evidence="2">Belongs to the COG7 family.</text>
</comment>
<evidence type="ECO:0000256" key="8">
    <source>
        <dbReference type="ARBA" id="ARBA00031345"/>
    </source>
</evidence>
<keyword evidence="11" id="KW-1185">Reference proteome</keyword>
<evidence type="ECO:0000256" key="7">
    <source>
        <dbReference type="ARBA" id="ARBA00023136"/>
    </source>
</evidence>